<dbReference type="Proteomes" id="UP000721844">
    <property type="component" value="Unassembled WGS sequence"/>
</dbReference>
<dbReference type="AlphaFoldDB" id="A0A963Z4K6"/>
<name>A0A963Z4K6_9PROT</name>
<evidence type="ECO:0000313" key="2">
    <source>
        <dbReference type="Proteomes" id="UP000721844"/>
    </source>
</evidence>
<reference evidence="1 2" key="1">
    <citation type="journal article" date="2021" name="Microorganisms">
        <title>Acidisoma silvae sp. nov. and Acidisomacellulosilytica sp. nov., Two Acidophilic Bacteria Isolated from Decaying Wood, Hydrolyzing Cellulose and Producing Poly-3-hydroxybutyrate.</title>
        <authorList>
            <person name="Mieszkin S."/>
            <person name="Pouder E."/>
            <person name="Uroz S."/>
            <person name="Simon-Colin C."/>
            <person name="Alain K."/>
        </authorList>
    </citation>
    <scope>NUCLEOTIDE SEQUENCE [LARGE SCALE GENOMIC DNA]</scope>
    <source>
        <strain evidence="1 2">HW T5.17</strain>
    </source>
</reference>
<proteinExistence type="predicted"/>
<dbReference type="RefSeq" id="WP_227309171.1">
    <property type="nucleotide sequence ID" value="NZ_JAESVA010000007.1"/>
</dbReference>
<accession>A0A963Z4K6</accession>
<comment type="caution">
    <text evidence="1">The sequence shown here is derived from an EMBL/GenBank/DDBJ whole genome shotgun (WGS) entry which is preliminary data.</text>
</comment>
<keyword evidence="2" id="KW-1185">Reference proteome</keyword>
<dbReference type="EMBL" id="JAESVA010000007">
    <property type="protein sequence ID" value="MCB8882519.1"/>
    <property type="molecule type" value="Genomic_DNA"/>
</dbReference>
<dbReference type="Pfam" id="PF09898">
    <property type="entry name" value="DUF2125"/>
    <property type="match status" value="1"/>
</dbReference>
<gene>
    <name evidence="1" type="ORF">ACELLULO517_19900</name>
</gene>
<protein>
    <submittedName>
        <fullName evidence="1">DUF2125 domain-containing protein</fullName>
    </submittedName>
</protein>
<dbReference type="InterPro" id="IPR018666">
    <property type="entry name" value="DUF2125"/>
</dbReference>
<organism evidence="1 2">
    <name type="scientific">Acidisoma cellulosilyticum</name>
    <dbReference type="NCBI Taxonomy" id="2802395"/>
    <lineage>
        <taxon>Bacteria</taxon>
        <taxon>Pseudomonadati</taxon>
        <taxon>Pseudomonadota</taxon>
        <taxon>Alphaproteobacteria</taxon>
        <taxon>Acetobacterales</taxon>
        <taxon>Acidocellaceae</taxon>
        <taxon>Acidisoma</taxon>
    </lineage>
</organism>
<sequence length="319" mass="33621">MSKRRRFRRSLAVLILLVLVLVGGWTGAWYLLAGRLADHLASWESQAQAAGFTIRHDPPVRTGWPMAAGIRLTNVSVQVSRSYLPGGGVWQAGQVTLALDIRHTGNLFIGIDGRQSVTLGQNPPIAFQAQTMTALAALLPGDRLGLIRGNASAILAAWPAGSGKVQPVSIASIAAALNAAGPDLTLAAQLHDIGLPRSHMAALGNPAFLSFDTVVSGLPAKPSLTLRAFHLDDGPLTLNATGQFDLAADRKLQGMVNVTAQGLDQAMLTLAEAKVMTKPEARAMTAVASLVMAPNRAAPLILDDGLVRLGPIPLFRWPQ</sequence>
<evidence type="ECO:0000313" key="1">
    <source>
        <dbReference type="EMBL" id="MCB8882519.1"/>
    </source>
</evidence>